<gene>
    <name evidence="1" type="ORF">R3W88_002597</name>
</gene>
<accession>A0AAV9MPC0</accession>
<dbReference type="Proteomes" id="UP001311915">
    <property type="component" value="Unassembled WGS sequence"/>
</dbReference>
<dbReference type="EMBL" id="JAWPEI010000001">
    <property type="protein sequence ID" value="KAK4738900.1"/>
    <property type="molecule type" value="Genomic_DNA"/>
</dbReference>
<name>A0AAV9MPC0_9SOLN</name>
<reference evidence="1 2" key="1">
    <citation type="submission" date="2023-10" db="EMBL/GenBank/DDBJ databases">
        <title>Genome-Wide Identification Analysis in wild type Solanum Pinnatisectum Reveals Some Genes Defensing Phytophthora Infestans.</title>
        <authorList>
            <person name="Sun C."/>
        </authorList>
    </citation>
    <scope>NUCLEOTIDE SEQUENCE [LARGE SCALE GENOMIC DNA]</scope>
    <source>
        <strain evidence="1">LQN</strain>
        <tissue evidence="1">Leaf</tissue>
    </source>
</reference>
<evidence type="ECO:0000313" key="1">
    <source>
        <dbReference type="EMBL" id="KAK4738900.1"/>
    </source>
</evidence>
<sequence length="162" mass="19065">MADIDQKLKGVKEGIKRMELQFQSFVADNKQRLDKLETEHNQLTSTFHSIMDAPYKPPKVKLKFQEFDLENIRFWIRRCNSCFKLCQIPDHLKMAYVLLNIKGKAEYCVDICQRFGAEPMDVMRKFNSVEQSGDMDAEQYLERFEEAMSAMISAYPDLQETF</sequence>
<dbReference type="AlphaFoldDB" id="A0AAV9MPC0"/>
<proteinExistence type="predicted"/>
<comment type="caution">
    <text evidence="1">The sequence shown here is derived from an EMBL/GenBank/DDBJ whole genome shotgun (WGS) entry which is preliminary data.</text>
</comment>
<evidence type="ECO:0000313" key="2">
    <source>
        <dbReference type="Proteomes" id="UP001311915"/>
    </source>
</evidence>
<organism evidence="1 2">
    <name type="scientific">Solanum pinnatisectum</name>
    <name type="common">tansyleaf nightshade</name>
    <dbReference type="NCBI Taxonomy" id="50273"/>
    <lineage>
        <taxon>Eukaryota</taxon>
        <taxon>Viridiplantae</taxon>
        <taxon>Streptophyta</taxon>
        <taxon>Embryophyta</taxon>
        <taxon>Tracheophyta</taxon>
        <taxon>Spermatophyta</taxon>
        <taxon>Magnoliopsida</taxon>
        <taxon>eudicotyledons</taxon>
        <taxon>Gunneridae</taxon>
        <taxon>Pentapetalae</taxon>
        <taxon>asterids</taxon>
        <taxon>lamiids</taxon>
        <taxon>Solanales</taxon>
        <taxon>Solanaceae</taxon>
        <taxon>Solanoideae</taxon>
        <taxon>Solaneae</taxon>
        <taxon>Solanum</taxon>
    </lineage>
</organism>
<keyword evidence="2" id="KW-1185">Reference proteome</keyword>
<protein>
    <submittedName>
        <fullName evidence="1">Uncharacterized protein</fullName>
    </submittedName>
</protein>